<dbReference type="EMBL" id="MAVT02001721">
    <property type="protein sequence ID" value="POS70250.1"/>
    <property type="molecule type" value="Genomic_DNA"/>
</dbReference>
<dbReference type="PANTHER" id="PTHR31001">
    <property type="entry name" value="UNCHARACTERIZED TRANSCRIPTIONAL REGULATORY PROTEIN"/>
    <property type="match status" value="1"/>
</dbReference>
<sequence>MQKAQRKRSCNREYPCNHCTRRRRPHECSYQLLRGNDTLDTLGIARVTGPQSEMPTNREEVRLFASIFGYFEGSESNTLALVARFESQEDEDKALQSPVVPEGSVPELQKILKQMPERPILDFLIHHFVSNVNWMAQLSLGNIRTACDNLADELATVCIRVDRRGSLMRVQHILCNGLALECTGRVAAFWESLGVAVRVAQQVGLHKEPSSCGLTQHMDEIEKEMCRRTLCNLYIWDSLLARRLDRLPFLPDSLGGVVMPKMRLVSHANDTEALDYFTERTLQVRLACFWRSVHVTQEESYDELITERRYARFCGEFLALLPPAFALESVQQGHGDLLMLPLQRTLLHLTIFDFLCALFKPILVRNPGYLQSMAKHRQILILSQLRALGVAAFKCLECCFQLHTMMGGSHTRYAGIIFPMFEAAVVLVSLSADPDFLADEGDYESPVLMSAHDLLGPGMGAISCKSCIQKAQTALTSLQMLADVSTMADSGARTLSRLLSKAVTTEDETTPPIQIPVDLVDNRNCLGMPEASELVPDWFSFPMTDVQNTSLCHNLDFAFDDLLCNVAAPASFL</sequence>
<organism evidence="4 5">
    <name type="scientific">Diaporthe helianthi</name>
    <dbReference type="NCBI Taxonomy" id="158607"/>
    <lineage>
        <taxon>Eukaryota</taxon>
        <taxon>Fungi</taxon>
        <taxon>Dikarya</taxon>
        <taxon>Ascomycota</taxon>
        <taxon>Pezizomycotina</taxon>
        <taxon>Sordariomycetes</taxon>
        <taxon>Sordariomycetidae</taxon>
        <taxon>Diaporthales</taxon>
        <taxon>Diaporthaceae</taxon>
        <taxon>Diaporthe</taxon>
    </lineage>
</organism>
<accession>A0A2P5HJ21</accession>
<dbReference type="CDD" id="cd12148">
    <property type="entry name" value="fungal_TF_MHR"/>
    <property type="match status" value="1"/>
</dbReference>
<protein>
    <recommendedName>
        <fullName evidence="3">Xylanolytic transcriptional activator regulatory domain-containing protein</fullName>
    </recommendedName>
</protein>
<dbReference type="GO" id="GO:0006351">
    <property type="term" value="P:DNA-templated transcription"/>
    <property type="evidence" value="ECO:0007669"/>
    <property type="project" value="InterPro"/>
</dbReference>
<dbReference type="AlphaFoldDB" id="A0A2P5HJ21"/>
<dbReference type="Pfam" id="PF04082">
    <property type="entry name" value="Fungal_trans"/>
    <property type="match status" value="1"/>
</dbReference>
<dbReference type="InParanoid" id="A0A2P5HJ21"/>
<dbReference type="Proteomes" id="UP000094444">
    <property type="component" value="Unassembled WGS sequence"/>
</dbReference>
<comment type="caution">
    <text evidence="4">The sequence shown here is derived from an EMBL/GenBank/DDBJ whole genome shotgun (WGS) entry which is preliminary data.</text>
</comment>
<dbReference type="STRING" id="158607.A0A2P5HJ21"/>
<dbReference type="InterPro" id="IPR007219">
    <property type="entry name" value="XnlR_reg_dom"/>
</dbReference>
<dbReference type="GO" id="GO:0005634">
    <property type="term" value="C:nucleus"/>
    <property type="evidence" value="ECO:0007669"/>
    <property type="project" value="UniProtKB-SubCell"/>
</dbReference>
<dbReference type="PANTHER" id="PTHR31001:SF87">
    <property type="entry name" value="COL-21"/>
    <property type="match status" value="1"/>
</dbReference>
<keyword evidence="2" id="KW-0539">Nucleus</keyword>
<evidence type="ECO:0000313" key="5">
    <source>
        <dbReference type="Proteomes" id="UP000094444"/>
    </source>
</evidence>
<feature type="domain" description="Xylanolytic transcriptional activator regulatory" evidence="3">
    <location>
        <begin position="167"/>
        <end position="254"/>
    </location>
</feature>
<keyword evidence="5" id="KW-1185">Reference proteome</keyword>
<reference evidence="4" key="1">
    <citation type="submission" date="2017-09" db="EMBL/GenBank/DDBJ databases">
        <title>Polyketide synthases of a Diaporthe helianthi virulent isolate.</title>
        <authorList>
            <person name="Baroncelli R."/>
        </authorList>
    </citation>
    <scope>NUCLEOTIDE SEQUENCE [LARGE SCALE GENOMIC DNA]</scope>
    <source>
        <strain evidence="4">7/96</strain>
    </source>
</reference>
<evidence type="ECO:0000256" key="2">
    <source>
        <dbReference type="ARBA" id="ARBA00023242"/>
    </source>
</evidence>
<dbReference type="GO" id="GO:0008270">
    <property type="term" value="F:zinc ion binding"/>
    <property type="evidence" value="ECO:0007669"/>
    <property type="project" value="InterPro"/>
</dbReference>
<proteinExistence type="predicted"/>
<dbReference type="OrthoDB" id="5344325at2759"/>
<dbReference type="GO" id="GO:0003677">
    <property type="term" value="F:DNA binding"/>
    <property type="evidence" value="ECO:0007669"/>
    <property type="project" value="InterPro"/>
</dbReference>
<evidence type="ECO:0000256" key="1">
    <source>
        <dbReference type="ARBA" id="ARBA00004123"/>
    </source>
</evidence>
<dbReference type="InterPro" id="IPR050613">
    <property type="entry name" value="Sec_Metabolite_Reg"/>
</dbReference>
<gene>
    <name evidence="4" type="ORF">DHEL01_v211355</name>
</gene>
<comment type="subcellular location">
    <subcellularLocation>
        <location evidence="1">Nucleus</location>
    </subcellularLocation>
</comment>
<evidence type="ECO:0000259" key="3">
    <source>
        <dbReference type="Pfam" id="PF04082"/>
    </source>
</evidence>
<evidence type="ECO:0000313" key="4">
    <source>
        <dbReference type="EMBL" id="POS70250.1"/>
    </source>
</evidence>
<name>A0A2P5HJ21_DIAHE</name>